<protein>
    <submittedName>
        <fullName evidence="2">Uncharacterized protein</fullName>
    </submittedName>
</protein>
<evidence type="ECO:0000313" key="3">
    <source>
        <dbReference type="Proteomes" id="UP000578077"/>
    </source>
</evidence>
<proteinExistence type="predicted"/>
<keyword evidence="3" id="KW-1185">Reference proteome</keyword>
<comment type="caution">
    <text evidence="2">The sequence shown here is derived from an EMBL/GenBank/DDBJ whole genome shotgun (WGS) entry which is preliminary data.</text>
</comment>
<sequence length="96" mass="10379">MAELETTTTHTVTLTAEELEALRTGMSVAVSATVREPSKHKHRPLWQRLAHVGKATREQAPAEGERRLPVWGAPTTARNTTGEAERVDPGDAPAEG</sequence>
<evidence type="ECO:0000313" key="2">
    <source>
        <dbReference type="EMBL" id="MBB6000869.1"/>
    </source>
</evidence>
<name>A0A841EHL9_9ACTN</name>
<dbReference type="RefSeq" id="WP_184638596.1">
    <property type="nucleotide sequence ID" value="NZ_BAABKT010000035.1"/>
</dbReference>
<dbReference type="EMBL" id="JACHLY010000001">
    <property type="protein sequence ID" value="MBB6000869.1"/>
    <property type="molecule type" value="Genomic_DNA"/>
</dbReference>
<gene>
    <name evidence="2" type="ORF">HNR25_004620</name>
</gene>
<dbReference type="AlphaFoldDB" id="A0A841EHL9"/>
<reference evidence="2 3" key="1">
    <citation type="submission" date="2020-08" db="EMBL/GenBank/DDBJ databases">
        <title>Sequencing the genomes of 1000 actinobacteria strains.</title>
        <authorList>
            <person name="Klenk H.-P."/>
        </authorList>
    </citation>
    <scope>NUCLEOTIDE SEQUENCE [LARGE SCALE GENOMIC DNA]</scope>
    <source>
        <strain evidence="2 3">DSM 44593</strain>
    </source>
</reference>
<organism evidence="2 3">
    <name type="scientific">Streptomonospora salina</name>
    <dbReference type="NCBI Taxonomy" id="104205"/>
    <lineage>
        <taxon>Bacteria</taxon>
        <taxon>Bacillati</taxon>
        <taxon>Actinomycetota</taxon>
        <taxon>Actinomycetes</taxon>
        <taxon>Streptosporangiales</taxon>
        <taxon>Nocardiopsidaceae</taxon>
        <taxon>Streptomonospora</taxon>
    </lineage>
</organism>
<evidence type="ECO:0000256" key="1">
    <source>
        <dbReference type="SAM" id="MobiDB-lite"/>
    </source>
</evidence>
<accession>A0A841EHL9</accession>
<feature type="region of interest" description="Disordered" evidence="1">
    <location>
        <begin position="54"/>
        <end position="96"/>
    </location>
</feature>
<dbReference type="Proteomes" id="UP000578077">
    <property type="component" value="Unassembled WGS sequence"/>
</dbReference>